<feature type="coiled-coil region" evidence="1">
    <location>
        <begin position="31"/>
        <end position="112"/>
    </location>
</feature>
<keyword evidence="1" id="KW-0175">Coiled coil</keyword>
<reference evidence="3" key="1">
    <citation type="submission" date="2025-08" db="UniProtKB">
        <authorList>
            <consortium name="RefSeq"/>
        </authorList>
    </citation>
    <scope>IDENTIFICATION</scope>
    <source>
        <strain evidence="3">15085-1641.00</strain>
        <tissue evidence="3">Whole body</tissue>
    </source>
</reference>
<accession>A0A6J1MJX8</accession>
<dbReference type="AlphaFoldDB" id="A0A6J1MJX8"/>
<sequence length="153" mass="18811">MHVTEFLNRTNRRNRNAQIDCSVECKLADYAEDLDRRRHQLARQLHSEQHQLDEELAELQKARLDLAQNQRIEWIQMSLMRDEAAEQQLLQLKQLQREIENSEEHRHEETRQILLATKQAQLYQIEERKERQRRAAQMEAIWYQNKYKYIWDK</sequence>
<organism evidence="2 3">
    <name type="scientific">Drosophila hydei</name>
    <name type="common">Fruit fly</name>
    <dbReference type="NCBI Taxonomy" id="7224"/>
    <lineage>
        <taxon>Eukaryota</taxon>
        <taxon>Metazoa</taxon>
        <taxon>Ecdysozoa</taxon>
        <taxon>Arthropoda</taxon>
        <taxon>Hexapoda</taxon>
        <taxon>Insecta</taxon>
        <taxon>Pterygota</taxon>
        <taxon>Neoptera</taxon>
        <taxon>Endopterygota</taxon>
        <taxon>Diptera</taxon>
        <taxon>Brachycera</taxon>
        <taxon>Muscomorpha</taxon>
        <taxon>Ephydroidea</taxon>
        <taxon>Drosophilidae</taxon>
        <taxon>Drosophila</taxon>
    </lineage>
</organism>
<dbReference type="GeneID" id="111605256"/>
<dbReference type="OrthoDB" id="7866327at2759"/>
<evidence type="ECO:0000313" key="3">
    <source>
        <dbReference type="RefSeq" id="XP_023179461.2"/>
    </source>
</evidence>
<keyword evidence="2" id="KW-1185">Reference proteome</keyword>
<evidence type="ECO:0000313" key="2">
    <source>
        <dbReference type="Proteomes" id="UP000504633"/>
    </source>
</evidence>
<gene>
    <name evidence="3" type="primary">LOC111605256</name>
</gene>
<proteinExistence type="predicted"/>
<dbReference type="OMA" id="RIEWIQM"/>
<protein>
    <submittedName>
        <fullName evidence="3">Uncharacterized protein LOC111605256</fullName>
    </submittedName>
</protein>
<name>A0A6J1MJX8_DROHY</name>
<dbReference type="KEGG" id="dhe:111605256"/>
<evidence type="ECO:0000256" key="1">
    <source>
        <dbReference type="SAM" id="Coils"/>
    </source>
</evidence>
<dbReference type="RefSeq" id="XP_023179461.2">
    <property type="nucleotide sequence ID" value="XM_023323693.2"/>
</dbReference>
<dbReference type="Proteomes" id="UP000504633">
    <property type="component" value="Unplaced"/>
</dbReference>